<keyword evidence="2" id="KW-1185">Reference proteome</keyword>
<dbReference type="RefSeq" id="WP_240679892.1">
    <property type="nucleotide sequence ID" value="NZ_CP042302.1"/>
</dbReference>
<gene>
    <name evidence="1" type="ORF">QRO08_03780</name>
</gene>
<protein>
    <submittedName>
        <fullName evidence="1">Uncharacterized protein</fullName>
    </submittedName>
</protein>
<name>A0ABY9ASA3_PARCI</name>
<evidence type="ECO:0000313" key="1">
    <source>
        <dbReference type="EMBL" id="WIY49704.1"/>
    </source>
</evidence>
<dbReference type="EMBL" id="CP127363">
    <property type="protein sequence ID" value="WIY49704.1"/>
    <property type="molecule type" value="Genomic_DNA"/>
</dbReference>
<dbReference type="Proteomes" id="UP001242732">
    <property type="component" value="Chromosome"/>
</dbReference>
<evidence type="ECO:0000313" key="2">
    <source>
        <dbReference type="Proteomes" id="UP001242732"/>
    </source>
</evidence>
<sequence>MASSSQIIKRIFSPTALVGQVYARERGSTQLPMPLGNVLELELTHKENVIKQPDMTALGGGTYAEMRRVEDVEVTMKLADLNVTNLARASLGSVRGVEGGSAGSEAHTVMRGGLLRTEHINPKNVVVTKGTTPGTASVTDEEHLAVTKGALVPLDHLTSAPASNVTVRAGASSATATLLSASGNYTVVAGGIQVAANAPDVTNGTGFWVSYTYATVGTVVPATGNYEVRPAGVYILPEAADLADGDQVTLGYTFGSYAVIEALTTKAKELELIFEGLNEADDGKAKIVEIWRASQGVASAIGLLADKGFASLPVTGAVLKDDTKTGDGISRYYRVRTV</sequence>
<proteinExistence type="predicted"/>
<organism evidence="1 2">
    <name type="scientific">Paracidovorax citrulli</name>
    <name type="common">Acidovorax citrulli</name>
    <dbReference type="NCBI Taxonomy" id="80869"/>
    <lineage>
        <taxon>Bacteria</taxon>
        <taxon>Pseudomonadati</taxon>
        <taxon>Pseudomonadota</taxon>
        <taxon>Betaproteobacteria</taxon>
        <taxon>Burkholderiales</taxon>
        <taxon>Comamonadaceae</taxon>
        <taxon>Paracidovorax</taxon>
    </lineage>
</organism>
<reference evidence="1 2" key="1">
    <citation type="submission" date="2023-06" db="EMBL/GenBank/DDBJ databases">
        <authorList>
            <person name="Ham H."/>
            <person name="Park D.S."/>
        </authorList>
    </citation>
    <scope>NUCLEOTIDE SEQUENCE [LARGE SCALE GENOMIC DNA]</scope>
    <source>
        <strain evidence="1 2">KACC 17005</strain>
    </source>
</reference>
<accession>A0ABY9ASA3</accession>